<feature type="transmembrane region" description="Helical" evidence="1">
    <location>
        <begin position="12"/>
        <end position="33"/>
    </location>
</feature>
<dbReference type="Pfam" id="PF10861">
    <property type="entry name" value="DUF2784"/>
    <property type="match status" value="1"/>
</dbReference>
<keyword evidence="3" id="KW-1185">Reference proteome</keyword>
<dbReference type="RefSeq" id="WP_280603076.1">
    <property type="nucleotide sequence ID" value="NZ_JARXRN010000028.1"/>
</dbReference>
<sequence length="139" mass="15749">MTPRAAALLADAILALHVGVVAFVVLFTLAVVVGGPLGWRWVRGFAMRATHLALMLVIVLQAWLGRLCPLTTWEQSLRNRAGQATYGDSFIQYWLSRLIFFDAPWWTFVAAYTAFAALVALCWWRWPPIGRRARRAHRP</sequence>
<evidence type="ECO:0000256" key="1">
    <source>
        <dbReference type="SAM" id="Phobius"/>
    </source>
</evidence>
<keyword evidence="1" id="KW-0472">Membrane</keyword>
<dbReference type="Proteomes" id="UP001156831">
    <property type="component" value="Unassembled WGS sequence"/>
</dbReference>
<evidence type="ECO:0000313" key="2">
    <source>
        <dbReference type="EMBL" id="MDH5831867.1"/>
    </source>
</evidence>
<accession>A0ABT6JMV8</accession>
<dbReference type="EMBL" id="JARXRN010000028">
    <property type="protein sequence ID" value="MDH5831867.1"/>
    <property type="molecule type" value="Genomic_DNA"/>
</dbReference>
<evidence type="ECO:0000313" key="3">
    <source>
        <dbReference type="Proteomes" id="UP001156831"/>
    </source>
</evidence>
<reference evidence="2 3" key="1">
    <citation type="submission" date="2023-04" db="EMBL/GenBank/DDBJ databases">
        <title>Luteimonas sp. M1R5S18.</title>
        <authorList>
            <person name="Sun J.-Q."/>
        </authorList>
    </citation>
    <scope>NUCLEOTIDE SEQUENCE [LARGE SCALE GENOMIC DNA]</scope>
    <source>
        <strain evidence="2 3">M1R5S18</strain>
    </source>
</reference>
<proteinExistence type="predicted"/>
<feature type="transmembrane region" description="Helical" evidence="1">
    <location>
        <begin position="45"/>
        <end position="64"/>
    </location>
</feature>
<gene>
    <name evidence="2" type="ORF">QFW80_15200</name>
</gene>
<name>A0ABT6JMV8_9GAMM</name>
<keyword evidence="1" id="KW-1133">Transmembrane helix</keyword>
<feature type="transmembrane region" description="Helical" evidence="1">
    <location>
        <begin position="105"/>
        <end position="126"/>
    </location>
</feature>
<keyword evidence="1" id="KW-0812">Transmembrane</keyword>
<comment type="caution">
    <text evidence="2">The sequence shown here is derived from an EMBL/GenBank/DDBJ whole genome shotgun (WGS) entry which is preliminary data.</text>
</comment>
<protein>
    <submittedName>
        <fullName evidence="2">DUF2784 domain-containing protein</fullName>
    </submittedName>
</protein>
<organism evidence="2 3">
    <name type="scientific">Luteimonas rhizosphaericola</name>
    <dbReference type="NCBI Taxonomy" id="3042024"/>
    <lineage>
        <taxon>Bacteria</taxon>
        <taxon>Pseudomonadati</taxon>
        <taxon>Pseudomonadota</taxon>
        <taxon>Gammaproteobacteria</taxon>
        <taxon>Lysobacterales</taxon>
        <taxon>Lysobacteraceae</taxon>
        <taxon>Luteimonas</taxon>
    </lineage>
</organism>
<dbReference type="InterPro" id="IPR021218">
    <property type="entry name" value="DUF2784"/>
</dbReference>